<dbReference type="Proteomes" id="UP001209854">
    <property type="component" value="Unassembled WGS sequence"/>
</dbReference>
<proteinExistence type="inferred from homology"/>
<evidence type="ECO:0000256" key="13">
    <source>
        <dbReference type="ARBA" id="ARBA00039450"/>
    </source>
</evidence>
<evidence type="ECO:0000313" key="20">
    <source>
        <dbReference type="EMBL" id="MCW7553059.1"/>
    </source>
</evidence>
<keyword evidence="11" id="KW-0275">Fatty acid biosynthesis</keyword>
<dbReference type="PANTHER" id="PTHR11712:SF306">
    <property type="entry name" value="3-OXOACYL-[ACYL-CARRIER-PROTEIN] SYNTHASE 1"/>
    <property type="match status" value="1"/>
</dbReference>
<evidence type="ECO:0000256" key="14">
    <source>
        <dbReference type="ARBA" id="ARBA00041620"/>
    </source>
</evidence>
<evidence type="ECO:0000256" key="6">
    <source>
        <dbReference type="ARBA" id="ARBA00022490"/>
    </source>
</evidence>
<organism evidence="20 21">
    <name type="scientific">Endozoicomonas gorgoniicola</name>
    <dbReference type="NCBI Taxonomy" id="1234144"/>
    <lineage>
        <taxon>Bacteria</taxon>
        <taxon>Pseudomonadati</taxon>
        <taxon>Pseudomonadota</taxon>
        <taxon>Gammaproteobacteria</taxon>
        <taxon>Oceanospirillales</taxon>
        <taxon>Endozoicomonadaceae</taxon>
        <taxon>Endozoicomonas</taxon>
    </lineage>
</organism>
<dbReference type="InterPro" id="IPR016039">
    <property type="entry name" value="Thiolase-like"/>
</dbReference>
<evidence type="ECO:0000256" key="12">
    <source>
        <dbReference type="ARBA" id="ARBA00023315"/>
    </source>
</evidence>
<dbReference type="InterPro" id="IPR020841">
    <property type="entry name" value="PKS_Beta-ketoAc_synthase_dom"/>
</dbReference>
<keyword evidence="7" id="KW-0444">Lipid biosynthesis</keyword>
<protein>
    <recommendedName>
        <fullName evidence="13">3-oxoacyl-[acyl-carrier-protein] synthase 1</fullName>
        <ecNumber evidence="5">2.3.1.41</ecNumber>
    </recommendedName>
    <alternativeName>
        <fullName evidence="14">3-oxoacyl-[acyl-carrier-protein] synthase I</fullName>
    </alternativeName>
    <alternativeName>
        <fullName evidence="15">Beta-ketoacyl-ACP synthase I</fullName>
    </alternativeName>
</protein>
<comment type="subcellular location">
    <subcellularLocation>
        <location evidence="1">Cytoplasm</location>
    </subcellularLocation>
</comment>
<evidence type="ECO:0000256" key="5">
    <source>
        <dbReference type="ARBA" id="ARBA00013191"/>
    </source>
</evidence>
<evidence type="ECO:0000256" key="10">
    <source>
        <dbReference type="ARBA" id="ARBA00023098"/>
    </source>
</evidence>
<dbReference type="InterPro" id="IPR014031">
    <property type="entry name" value="Ketoacyl_synth_C"/>
</dbReference>
<keyword evidence="6" id="KW-0963">Cytoplasm</keyword>
<dbReference type="PROSITE" id="PS00606">
    <property type="entry name" value="KS3_1"/>
    <property type="match status" value="1"/>
</dbReference>
<comment type="catalytic activity">
    <reaction evidence="16">
        <text>(3Z)-decenoyl-[ACP] + malonyl-[ACP] + H(+) = 3-oxo-(5Z)-dodecenoyl-[ACP] + holo-[ACP] + CO2</text>
        <dbReference type="Rhea" id="RHEA:54940"/>
        <dbReference type="Rhea" id="RHEA-COMP:9623"/>
        <dbReference type="Rhea" id="RHEA-COMP:9685"/>
        <dbReference type="Rhea" id="RHEA-COMP:9927"/>
        <dbReference type="Rhea" id="RHEA-COMP:14042"/>
        <dbReference type="ChEBI" id="CHEBI:15378"/>
        <dbReference type="ChEBI" id="CHEBI:16526"/>
        <dbReference type="ChEBI" id="CHEBI:64479"/>
        <dbReference type="ChEBI" id="CHEBI:78449"/>
        <dbReference type="ChEBI" id="CHEBI:78798"/>
        <dbReference type="ChEBI" id="CHEBI:138410"/>
    </reaction>
    <physiologicalReaction direction="left-to-right" evidence="16">
        <dbReference type="Rhea" id="RHEA:54941"/>
    </physiologicalReaction>
</comment>
<accession>A0ABT3MUK0</accession>
<comment type="catalytic activity">
    <reaction evidence="17">
        <text>a fatty acyl-[ACP] + malonyl-[ACP] + H(+) = a 3-oxoacyl-[ACP] + holo-[ACP] + CO2</text>
        <dbReference type="Rhea" id="RHEA:22836"/>
        <dbReference type="Rhea" id="RHEA-COMP:9623"/>
        <dbReference type="Rhea" id="RHEA-COMP:9685"/>
        <dbReference type="Rhea" id="RHEA-COMP:9916"/>
        <dbReference type="Rhea" id="RHEA-COMP:14125"/>
        <dbReference type="ChEBI" id="CHEBI:15378"/>
        <dbReference type="ChEBI" id="CHEBI:16526"/>
        <dbReference type="ChEBI" id="CHEBI:64479"/>
        <dbReference type="ChEBI" id="CHEBI:78449"/>
        <dbReference type="ChEBI" id="CHEBI:78776"/>
        <dbReference type="ChEBI" id="CHEBI:138651"/>
        <dbReference type="EC" id="2.3.1.41"/>
    </reaction>
    <physiologicalReaction direction="left-to-right" evidence="17">
        <dbReference type="Rhea" id="RHEA:22837"/>
    </physiologicalReaction>
</comment>
<dbReference type="Pfam" id="PF02801">
    <property type="entry name" value="Ketoacyl-synt_C"/>
    <property type="match status" value="1"/>
</dbReference>
<evidence type="ECO:0000256" key="16">
    <source>
        <dbReference type="ARBA" id="ARBA00048121"/>
    </source>
</evidence>
<evidence type="ECO:0000256" key="1">
    <source>
        <dbReference type="ARBA" id="ARBA00004496"/>
    </source>
</evidence>
<evidence type="ECO:0000259" key="19">
    <source>
        <dbReference type="PROSITE" id="PS52004"/>
    </source>
</evidence>
<dbReference type="RefSeq" id="WP_262567930.1">
    <property type="nucleotide sequence ID" value="NZ_JAPFCC010000001.1"/>
</dbReference>
<reference evidence="20 21" key="1">
    <citation type="submission" date="2022-10" db="EMBL/GenBank/DDBJ databases">
        <title>High-quality genome sequences of two octocoral-associated bacteria, Endozoicomonas euniceicola EF212 and Endozoicomonas gorgoniicola PS125.</title>
        <authorList>
            <person name="Chiou Y.-J."/>
            <person name="Chen Y.-H."/>
        </authorList>
    </citation>
    <scope>NUCLEOTIDE SEQUENCE [LARGE SCALE GENOMIC DNA]</scope>
    <source>
        <strain evidence="20 21">PS125</strain>
    </source>
</reference>
<dbReference type="SMART" id="SM00825">
    <property type="entry name" value="PKS_KS"/>
    <property type="match status" value="1"/>
</dbReference>
<dbReference type="EMBL" id="JAPFCC010000001">
    <property type="protein sequence ID" value="MCW7553059.1"/>
    <property type="molecule type" value="Genomic_DNA"/>
</dbReference>
<gene>
    <name evidence="20" type="primary">fabB</name>
    <name evidence="20" type="ORF">NX722_10500</name>
</gene>
<dbReference type="PANTHER" id="PTHR11712">
    <property type="entry name" value="POLYKETIDE SYNTHASE-RELATED"/>
    <property type="match status" value="1"/>
</dbReference>
<comment type="pathway">
    <text evidence="2">Lipid metabolism; fatty acid biosynthesis.</text>
</comment>
<dbReference type="SUPFAM" id="SSF53901">
    <property type="entry name" value="Thiolase-like"/>
    <property type="match status" value="2"/>
</dbReference>
<evidence type="ECO:0000256" key="7">
    <source>
        <dbReference type="ARBA" id="ARBA00022516"/>
    </source>
</evidence>
<comment type="caution">
    <text evidence="20">The sequence shown here is derived from an EMBL/GenBank/DDBJ whole genome shotgun (WGS) entry which is preliminary data.</text>
</comment>
<dbReference type="InterPro" id="IPR000794">
    <property type="entry name" value="Beta-ketoacyl_synthase"/>
</dbReference>
<dbReference type="Gene3D" id="3.40.47.10">
    <property type="match status" value="2"/>
</dbReference>
<evidence type="ECO:0000256" key="11">
    <source>
        <dbReference type="ARBA" id="ARBA00023160"/>
    </source>
</evidence>
<evidence type="ECO:0000256" key="8">
    <source>
        <dbReference type="ARBA" id="ARBA00022679"/>
    </source>
</evidence>
<evidence type="ECO:0000256" key="9">
    <source>
        <dbReference type="ARBA" id="ARBA00022832"/>
    </source>
</evidence>
<dbReference type="NCBIfam" id="NF005935">
    <property type="entry name" value="PRK07967.1"/>
    <property type="match status" value="1"/>
</dbReference>
<evidence type="ECO:0000256" key="4">
    <source>
        <dbReference type="ARBA" id="ARBA00011738"/>
    </source>
</evidence>
<keyword evidence="10" id="KW-0443">Lipid metabolism</keyword>
<name>A0ABT3MUK0_9GAMM</name>
<evidence type="ECO:0000256" key="17">
    <source>
        <dbReference type="ARBA" id="ARBA00048506"/>
    </source>
</evidence>
<evidence type="ECO:0000256" key="3">
    <source>
        <dbReference type="ARBA" id="ARBA00008467"/>
    </source>
</evidence>
<dbReference type="CDD" id="cd00834">
    <property type="entry name" value="KAS_I_II"/>
    <property type="match status" value="1"/>
</dbReference>
<dbReference type="InterPro" id="IPR014030">
    <property type="entry name" value="Ketoacyl_synth_N"/>
</dbReference>
<dbReference type="GO" id="GO:0004315">
    <property type="term" value="F:3-oxoacyl-[acyl-carrier-protein] synthase activity"/>
    <property type="evidence" value="ECO:0007669"/>
    <property type="project" value="UniProtKB-EC"/>
</dbReference>
<keyword evidence="8 18" id="KW-0808">Transferase</keyword>
<dbReference type="PROSITE" id="PS52004">
    <property type="entry name" value="KS3_2"/>
    <property type="match status" value="1"/>
</dbReference>
<dbReference type="EC" id="2.3.1.41" evidence="5"/>
<keyword evidence="9" id="KW-0276">Fatty acid metabolism</keyword>
<dbReference type="Pfam" id="PF00109">
    <property type="entry name" value="ketoacyl-synt"/>
    <property type="match status" value="1"/>
</dbReference>
<comment type="subunit">
    <text evidence="4">Homodimer.</text>
</comment>
<keyword evidence="12 20" id="KW-0012">Acyltransferase</keyword>
<feature type="domain" description="Ketosynthase family 3 (KS3)" evidence="19">
    <location>
        <begin position="1"/>
        <end position="402"/>
    </location>
</feature>
<evidence type="ECO:0000256" key="18">
    <source>
        <dbReference type="RuleBase" id="RU003694"/>
    </source>
</evidence>
<keyword evidence="21" id="KW-1185">Reference proteome</keyword>
<evidence type="ECO:0000256" key="15">
    <source>
        <dbReference type="ARBA" id="ARBA00042143"/>
    </source>
</evidence>
<sequence length="405" mass="42608">MKRVVITGIGITSCLGNTQDAVADSLKQGRSGIRFNESYAEQGFRSQVSGSVDIDLSEHIDRKTVRFMGSAAAYAYIAMKQAIEDAGLAEDQVSNPRTGLIAASGGASSENIVESADIMRSKGVKRVGPYRVTRTMGSTVSACLATPFKIKGVNYSITSACATSAHCIGNAVEQIQLGKQDIVFAGGGEEEHWTQTGLFDAMGALSTKYNDTPDKASRAYDADRDGFVIAGGGGMVVVEELEHALARGATIYAEIVGYGASSDGYDMVAPSGEGAIRCMKMALETVDGPVDYINTHGTSTPVGDVAELKALKEVFGNDMPTISSTKSLSGHSLGAAGVQEAIYCLLMMKHDFITASANVETVDPEAKGLPILVGDAKEQKLNRILSNSFGFGGTNACLVMQRYDS</sequence>
<evidence type="ECO:0000256" key="2">
    <source>
        <dbReference type="ARBA" id="ARBA00005194"/>
    </source>
</evidence>
<comment type="similarity">
    <text evidence="3 18">Belongs to the thiolase-like superfamily. Beta-ketoacyl-ACP synthases family.</text>
</comment>
<dbReference type="NCBIfam" id="NF005589">
    <property type="entry name" value="PRK07314.1"/>
    <property type="match status" value="1"/>
</dbReference>
<dbReference type="InterPro" id="IPR018201">
    <property type="entry name" value="Ketoacyl_synth_AS"/>
</dbReference>
<evidence type="ECO:0000313" key="21">
    <source>
        <dbReference type="Proteomes" id="UP001209854"/>
    </source>
</evidence>